<dbReference type="PANTHER" id="PTHR24243:SF208">
    <property type="entry name" value="PYROKININ-1 RECEPTOR"/>
    <property type="match status" value="1"/>
</dbReference>
<reference evidence="11" key="1">
    <citation type="submission" date="2017-01" db="EMBL/GenBank/DDBJ databases">
        <title>Comparative genomics of anhydrobiosis in the tardigrade Hypsibius dujardini.</title>
        <authorList>
            <person name="Yoshida Y."/>
            <person name="Koutsovoulos G."/>
            <person name="Laetsch D."/>
            <person name="Stevens L."/>
            <person name="Kumar S."/>
            <person name="Horikawa D."/>
            <person name="Ishino K."/>
            <person name="Komine S."/>
            <person name="Tomita M."/>
            <person name="Blaxter M."/>
            <person name="Arakawa K."/>
        </authorList>
    </citation>
    <scope>NUCLEOTIDE SEQUENCE [LARGE SCALE GENOMIC DNA]</scope>
    <source>
        <strain evidence="11">Z151</strain>
    </source>
</reference>
<proteinExistence type="predicted"/>
<feature type="transmembrane region" description="Helical" evidence="8">
    <location>
        <begin position="298"/>
        <end position="321"/>
    </location>
</feature>
<accession>A0A1W0X5N6</accession>
<feature type="transmembrane region" description="Helical" evidence="8">
    <location>
        <begin position="41"/>
        <end position="69"/>
    </location>
</feature>
<feature type="domain" description="G-protein coupled receptors family 1 profile" evidence="9">
    <location>
        <begin position="58"/>
        <end position="318"/>
    </location>
</feature>
<dbReference type="Proteomes" id="UP000192578">
    <property type="component" value="Unassembled WGS sequence"/>
</dbReference>
<evidence type="ECO:0000259" key="9">
    <source>
        <dbReference type="PROSITE" id="PS50262"/>
    </source>
</evidence>
<dbReference type="GO" id="GO:0004930">
    <property type="term" value="F:G protein-coupled receptor activity"/>
    <property type="evidence" value="ECO:0007669"/>
    <property type="project" value="UniProtKB-KW"/>
</dbReference>
<evidence type="ECO:0000256" key="4">
    <source>
        <dbReference type="ARBA" id="ARBA00023040"/>
    </source>
</evidence>
<evidence type="ECO:0000256" key="5">
    <source>
        <dbReference type="ARBA" id="ARBA00023136"/>
    </source>
</evidence>
<keyword evidence="4" id="KW-0297">G-protein coupled receptor</keyword>
<evidence type="ECO:0000313" key="10">
    <source>
        <dbReference type="EMBL" id="OQV22856.1"/>
    </source>
</evidence>
<organism evidence="10 11">
    <name type="scientific">Hypsibius exemplaris</name>
    <name type="common">Freshwater tardigrade</name>
    <dbReference type="NCBI Taxonomy" id="2072580"/>
    <lineage>
        <taxon>Eukaryota</taxon>
        <taxon>Metazoa</taxon>
        <taxon>Ecdysozoa</taxon>
        <taxon>Tardigrada</taxon>
        <taxon>Eutardigrada</taxon>
        <taxon>Parachela</taxon>
        <taxon>Hypsibioidea</taxon>
        <taxon>Hypsibiidae</taxon>
        <taxon>Hypsibius</taxon>
    </lineage>
</organism>
<dbReference type="GO" id="GO:0016020">
    <property type="term" value="C:membrane"/>
    <property type="evidence" value="ECO:0007669"/>
    <property type="project" value="UniProtKB-SubCell"/>
</dbReference>
<keyword evidence="2 8" id="KW-0812">Transmembrane</keyword>
<dbReference type="EMBL" id="MTYJ01000015">
    <property type="protein sequence ID" value="OQV22856.1"/>
    <property type="molecule type" value="Genomic_DNA"/>
</dbReference>
<dbReference type="CDD" id="cd00637">
    <property type="entry name" value="7tm_classA_rhodopsin-like"/>
    <property type="match status" value="1"/>
</dbReference>
<feature type="transmembrane region" description="Helical" evidence="8">
    <location>
        <begin position="76"/>
        <end position="99"/>
    </location>
</feature>
<evidence type="ECO:0000256" key="2">
    <source>
        <dbReference type="ARBA" id="ARBA00022692"/>
    </source>
</evidence>
<dbReference type="SUPFAM" id="SSF81321">
    <property type="entry name" value="Family A G protein-coupled receptor-like"/>
    <property type="match status" value="1"/>
</dbReference>
<comment type="subcellular location">
    <subcellularLocation>
        <location evidence="1">Membrane</location>
        <topology evidence="1">Multi-pass membrane protein</topology>
    </subcellularLocation>
</comment>
<keyword evidence="7" id="KW-0807">Transducer</keyword>
<protein>
    <recommendedName>
        <fullName evidence="9">G-protein coupled receptors family 1 profile domain-containing protein</fullName>
    </recommendedName>
</protein>
<evidence type="ECO:0000256" key="7">
    <source>
        <dbReference type="ARBA" id="ARBA00023224"/>
    </source>
</evidence>
<feature type="transmembrane region" description="Helical" evidence="8">
    <location>
        <begin position="160"/>
        <end position="185"/>
    </location>
</feature>
<dbReference type="PANTHER" id="PTHR24243">
    <property type="entry name" value="G-PROTEIN COUPLED RECEPTOR"/>
    <property type="match status" value="1"/>
</dbReference>
<feature type="transmembrane region" description="Helical" evidence="8">
    <location>
        <begin position="205"/>
        <end position="230"/>
    </location>
</feature>
<keyword evidence="3 8" id="KW-1133">Transmembrane helix</keyword>
<evidence type="ECO:0000256" key="8">
    <source>
        <dbReference type="SAM" id="Phobius"/>
    </source>
</evidence>
<evidence type="ECO:0000256" key="3">
    <source>
        <dbReference type="ARBA" id="ARBA00022989"/>
    </source>
</evidence>
<keyword evidence="6" id="KW-0675">Receptor</keyword>
<dbReference type="Gene3D" id="1.20.1070.10">
    <property type="entry name" value="Rhodopsin 7-helix transmembrane proteins"/>
    <property type="match status" value="1"/>
</dbReference>
<feature type="transmembrane region" description="Helical" evidence="8">
    <location>
        <begin position="268"/>
        <end position="286"/>
    </location>
</feature>
<evidence type="ECO:0000256" key="1">
    <source>
        <dbReference type="ARBA" id="ARBA00004141"/>
    </source>
</evidence>
<keyword evidence="5 8" id="KW-0472">Membrane</keyword>
<dbReference type="InterPro" id="IPR017452">
    <property type="entry name" value="GPCR_Rhodpsn_7TM"/>
</dbReference>
<gene>
    <name evidence="10" type="ORF">BV898_03288</name>
</gene>
<evidence type="ECO:0000256" key="6">
    <source>
        <dbReference type="ARBA" id="ARBA00023170"/>
    </source>
</evidence>
<dbReference type="InterPro" id="IPR000276">
    <property type="entry name" value="GPCR_Rhodpsn"/>
</dbReference>
<dbReference type="Pfam" id="PF00001">
    <property type="entry name" value="7tm_1"/>
    <property type="match status" value="1"/>
</dbReference>
<dbReference type="AlphaFoldDB" id="A0A1W0X5N6"/>
<keyword evidence="11" id="KW-1185">Reference proteome</keyword>
<dbReference type="PROSITE" id="PS50262">
    <property type="entry name" value="G_PROTEIN_RECEP_F1_2"/>
    <property type="match status" value="1"/>
</dbReference>
<comment type="caution">
    <text evidence="10">The sequence shown here is derived from an EMBL/GenBank/DDBJ whole genome shotgun (WGS) entry which is preliminary data.</text>
</comment>
<evidence type="ECO:0000313" key="11">
    <source>
        <dbReference type="Proteomes" id="UP000192578"/>
    </source>
</evidence>
<name>A0A1W0X5N6_HYPEX</name>
<sequence length="368" mass="40703">MASAIAQQMMPNGNISKYCLVLPSTANISEEYPFFNTHPAIIVWTYLVGIFSVIGSAANLLVLTVVLLFSSLRKGVGILIPHLLVCHVAVCAVLCPLFLRAYTPKYLRPNACEECRYQEPFFLTLAYIINWSDTLLAINRFVAVLFPAKFALINRHLIQILAVMMSWCVVLLTTFPPMFDIWAVYRMSPSGVCTVVHTSKLAGFLASFHVCCPLLLLSISGVCIAVRLTVARPQIIPAMGAQVARSGPVGPPPAQTVWGGRQKRMSRMLLASFVCSLACQLPQFVWTLASYNSPRNPVVGAFLGLWALLQYGLIPMIYIIMNKDYQRKVAMLFCRSSASASHTQHSSFKPGLVVVQEDNSYARNNVHQ</sequence>